<proteinExistence type="predicted"/>
<dbReference type="SUPFAM" id="SSF50978">
    <property type="entry name" value="WD40 repeat-like"/>
    <property type="match status" value="1"/>
</dbReference>
<keyword evidence="4" id="KW-1185">Reference proteome</keyword>
<evidence type="ECO:0000256" key="1">
    <source>
        <dbReference type="PROSITE-ProRule" id="PRU00221"/>
    </source>
</evidence>
<dbReference type="InterPro" id="IPR036322">
    <property type="entry name" value="WD40_repeat_dom_sf"/>
</dbReference>
<reference evidence="3" key="1">
    <citation type="journal article" date="2020" name="Stud. Mycol.">
        <title>101 Dothideomycetes genomes: a test case for predicting lifestyles and emergence of pathogens.</title>
        <authorList>
            <person name="Haridas S."/>
            <person name="Albert R."/>
            <person name="Binder M."/>
            <person name="Bloem J."/>
            <person name="Labutti K."/>
            <person name="Salamov A."/>
            <person name="Andreopoulos B."/>
            <person name="Baker S."/>
            <person name="Barry K."/>
            <person name="Bills G."/>
            <person name="Bluhm B."/>
            <person name="Cannon C."/>
            <person name="Castanera R."/>
            <person name="Culley D."/>
            <person name="Daum C."/>
            <person name="Ezra D."/>
            <person name="Gonzalez J."/>
            <person name="Henrissat B."/>
            <person name="Kuo A."/>
            <person name="Liang C."/>
            <person name="Lipzen A."/>
            <person name="Lutzoni F."/>
            <person name="Magnuson J."/>
            <person name="Mondo S."/>
            <person name="Nolan M."/>
            <person name="Ohm R."/>
            <person name="Pangilinan J."/>
            <person name="Park H.-J."/>
            <person name="Ramirez L."/>
            <person name="Alfaro M."/>
            <person name="Sun H."/>
            <person name="Tritt A."/>
            <person name="Yoshinaga Y."/>
            <person name="Zwiers L.-H."/>
            <person name="Turgeon B."/>
            <person name="Goodwin S."/>
            <person name="Spatafora J."/>
            <person name="Crous P."/>
            <person name="Grigoriev I."/>
        </authorList>
    </citation>
    <scope>NUCLEOTIDE SEQUENCE</scope>
    <source>
        <strain evidence="3">CBS 207.26</strain>
    </source>
</reference>
<feature type="repeat" description="WD" evidence="1">
    <location>
        <begin position="248"/>
        <end position="276"/>
    </location>
</feature>
<evidence type="ECO:0008006" key="5">
    <source>
        <dbReference type="Google" id="ProtNLM"/>
    </source>
</evidence>
<keyword evidence="1" id="KW-0853">WD repeat</keyword>
<dbReference type="Proteomes" id="UP000800200">
    <property type="component" value="Unassembled WGS sequence"/>
</dbReference>
<dbReference type="PROSITE" id="PS50082">
    <property type="entry name" value="WD_REPEATS_2"/>
    <property type="match status" value="1"/>
</dbReference>
<organism evidence="3 4">
    <name type="scientific">Zopfia rhizophila CBS 207.26</name>
    <dbReference type="NCBI Taxonomy" id="1314779"/>
    <lineage>
        <taxon>Eukaryota</taxon>
        <taxon>Fungi</taxon>
        <taxon>Dikarya</taxon>
        <taxon>Ascomycota</taxon>
        <taxon>Pezizomycotina</taxon>
        <taxon>Dothideomycetes</taxon>
        <taxon>Dothideomycetes incertae sedis</taxon>
        <taxon>Zopfiaceae</taxon>
        <taxon>Zopfia</taxon>
    </lineage>
</organism>
<evidence type="ECO:0000313" key="4">
    <source>
        <dbReference type="Proteomes" id="UP000800200"/>
    </source>
</evidence>
<dbReference type="Pfam" id="PF08728">
    <property type="entry name" value="CRT10"/>
    <property type="match status" value="2"/>
</dbReference>
<protein>
    <recommendedName>
        <fullName evidence="5">WD40 repeat-like protein</fullName>
    </recommendedName>
</protein>
<gene>
    <name evidence="3" type="ORF">K469DRAFT_711515</name>
</gene>
<dbReference type="AlphaFoldDB" id="A0A6A6DUU5"/>
<feature type="compositionally biased region" description="Acidic residues" evidence="2">
    <location>
        <begin position="420"/>
        <end position="433"/>
    </location>
</feature>
<dbReference type="EMBL" id="ML994646">
    <property type="protein sequence ID" value="KAF2182813.1"/>
    <property type="molecule type" value="Genomic_DNA"/>
</dbReference>
<dbReference type="Gene3D" id="2.130.10.10">
    <property type="entry name" value="YVTN repeat-like/Quinoprotein amine dehydrogenase"/>
    <property type="match status" value="1"/>
</dbReference>
<feature type="region of interest" description="Disordered" evidence="2">
    <location>
        <begin position="346"/>
        <end position="375"/>
    </location>
</feature>
<evidence type="ECO:0000256" key="2">
    <source>
        <dbReference type="SAM" id="MobiDB-lite"/>
    </source>
</evidence>
<dbReference type="OrthoDB" id="5591786at2759"/>
<sequence length="715" mass="79813">MLTPLSCTATNIQRGYERFMERDPHERPRLKSWRCDLTALSQVYNLYFVACSDTIHVYQPNFPDQRLSDEPDLILYPPVSRPNLHYAVDPTCPHSITRLYVDFLGREEIVLVACDDGDVIGYSVSQIQHAIDGKSPNDGSQEEHIEDGVRVFFHRNVGLSAWGLAVHREARLIAISANTRLVTVIAFALASRKSPDSDTSDTSIESSTHIPLTIEENESDFPCPRRKEHVLSLKADHNIPSVNFDNTDPTGRWLLSCAIDGNIHLWDLHKSQSPARRIRLGYCVNVGNHKKSPAICTCPDGRDLPHAVWNAMFVDARSCRRCEFIHQALGNVPTRDSPIFWNITRTTLPGESDSAENQDEVSETSESEANYFGPQLDDQALEITTDSNVSTSDWGTHGGTVAYDNASEDEDMSDAGSNDESVEESAEEEDEQSEPSAEVPATTAIAVTGPDEAAHTGNEPIPTTDDDFLQFLPLPNPAGAPIVINEEVLQLLPPQQAVGVPFSFGTVRDKKAYFEENAKYTLDGHSSPQGPTIIVTKQDIFLLQPFAPDNEYEGYPIIVMRNPLTLLGNVDRPMNFDRLCYSTQIPELGIFIVGSPVGCVAIFSLTQFEVAQPKPRARKTLYGFRRDHLLPFCEDDEHPVPARRLVGIAVSPIQGMLDMPDEEKERTPDGMRSRTFDVGARRWRLMLMYQDHTVLSYELGKYRRDDDMSLGALVV</sequence>
<dbReference type="InterPro" id="IPR015943">
    <property type="entry name" value="WD40/YVTN_repeat-like_dom_sf"/>
</dbReference>
<dbReference type="InterPro" id="IPR014839">
    <property type="entry name" value="Crt10"/>
</dbReference>
<evidence type="ECO:0000313" key="3">
    <source>
        <dbReference type="EMBL" id="KAF2182813.1"/>
    </source>
</evidence>
<feature type="compositionally biased region" description="Acidic residues" evidence="2">
    <location>
        <begin position="353"/>
        <end position="366"/>
    </location>
</feature>
<dbReference type="InterPro" id="IPR001680">
    <property type="entry name" value="WD40_rpt"/>
</dbReference>
<name>A0A6A6DUU5_9PEZI</name>
<accession>A0A6A6DUU5</accession>
<feature type="region of interest" description="Disordered" evidence="2">
    <location>
        <begin position="388"/>
        <end position="440"/>
    </location>
</feature>